<evidence type="ECO:0000313" key="2">
    <source>
        <dbReference type="Proteomes" id="UP000831151"/>
    </source>
</evidence>
<name>A0A9E7DK80_9FIRM</name>
<dbReference type="EMBL" id="CP096649">
    <property type="protein sequence ID" value="UQK59712.1"/>
    <property type="molecule type" value="Genomic_DNA"/>
</dbReference>
<dbReference type="SUPFAM" id="SSF53613">
    <property type="entry name" value="Ribokinase-like"/>
    <property type="match status" value="1"/>
</dbReference>
<dbReference type="PANTHER" id="PTHR46566">
    <property type="entry name" value="1-PHOSPHOFRUCTOKINASE-RELATED"/>
    <property type="match status" value="1"/>
</dbReference>
<organism evidence="1 2">
    <name type="scientific">Fenollaria massiliensis</name>
    <dbReference type="NCBI Taxonomy" id="938288"/>
    <lineage>
        <taxon>Bacteria</taxon>
        <taxon>Bacillati</taxon>
        <taxon>Bacillota</taxon>
        <taxon>Clostridia</taxon>
        <taxon>Eubacteriales</taxon>
        <taxon>Fenollaria</taxon>
    </lineage>
</organism>
<accession>A0A9E7DK80</accession>
<reference evidence="1" key="1">
    <citation type="submission" date="2022-04" db="EMBL/GenBank/DDBJ databases">
        <title>Complete genome sequences of Ezakiella coagulans and Fenollaria massiliensis.</title>
        <authorList>
            <person name="France M.T."/>
            <person name="Clifford J."/>
            <person name="Narina S."/>
            <person name="Rutt L."/>
            <person name="Ravel J."/>
        </authorList>
    </citation>
    <scope>NUCLEOTIDE SEQUENCE</scope>
    <source>
        <strain evidence="1">C0061C2</strain>
    </source>
</reference>
<sequence length="306" mass="35826">MILLLNTDLIRYKALGLDKLYLASKNSADILNDSFYGSNYLASEIFHRLKEDYRVISFAGGYASMKYRNYLESYLSDYYLINIKDEARTVIDIKENTRTTRIIENAPRITRDDELNFIDKFDDVLYDTRVTVLMEDFDNNISPDFYQGLIDVSNRYMKKLFASASKSTMKLCIDSNVFAMSMDYKDLSDILNLRLNSLDDIVSVVKFMAIDKDRIILIKFNDNLIIFTKDCYYLYDYEKKPFIHIDKNMALLGLAIAFERKYDLDTSLKIASSFSIFNKKDSADFDFSIIKKIMSETDLIRYSYVY</sequence>
<dbReference type="InterPro" id="IPR029056">
    <property type="entry name" value="Ribokinase-like"/>
</dbReference>
<keyword evidence="2" id="KW-1185">Reference proteome</keyword>
<protein>
    <submittedName>
        <fullName evidence="1">Uncharacterized protein</fullName>
    </submittedName>
</protein>
<dbReference type="Proteomes" id="UP000831151">
    <property type="component" value="Chromosome"/>
</dbReference>
<dbReference type="RefSeq" id="WP_249243080.1">
    <property type="nucleotide sequence ID" value="NZ_CP096649.1"/>
</dbReference>
<proteinExistence type="predicted"/>
<dbReference type="Gene3D" id="3.40.1190.20">
    <property type="match status" value="1"/>
</dbReference>
<dbReference type="KEGG" id="fms:M1R53_03460"/>
<evidence type="ECO:0000313" key="1">
    <source>
        <dbReference type="EMBL" id="UQK59712.1"/>
    </source>
</evidence>
<dbReference type="PANTHER" id="PTHR46566:SF2">
    <property type="entry name" value="ATP-DEPENDENT 6-PHOSPHOFRUCTOKINASE ISOZYME 2"/>
    <property type="match status" value="1"/>
</dbReference>
<gene>
    <name evidence="1" type="ORF">M1R53_03460</name>
</gene>
<dbReference type="AlphaFoldDB" id="A0A9E7DK80"/>